<comment type="caution">
    <text evidence="2">The sequence shown here is derived from an EMBL/GenBank/DDBJ whole genome shotgun (WGS) entry which is preliminary data.</text>
</comment>
<keyword evidence="1" id="KW-0812">Transmembrane</keyword>
<dbReference type="Proteomes" id="UP001209318">
    <property type="component" value="Unassembled WGS sequence"/>
</dbReference>
<dbReference type="RefSeq" id="WP_263073085.1">
    <property type="nucleotide sequence ID" value="NZ_JAOUSF010000003.1"/>
</dbReference>
<accession>A0AAE3ITF0</accession>
<feature type="transmembrane region" description="Helical" evidence="1">
    <location>
        <begin position="32"/>
        <end position="50"/>
    </location>
</feature>
<dbReference type="EMBL" id="JAOUSF010000003">
    <property type="protein sequence ID" value="MCU9613847.1"/>
    <property type="molecule type" value="Genomic_DNA"/>
</dbReference>
<evidence type="ECO:0000313" key="2">
    <source>
        <dbReference type="EMBL" id="MCU9613847.1"/>
    </source>
</evidence>
<sequence>MKSKYFAIVFYSLLMLAVIGLFANPLRIGREILITIAIVAIIFLLFRHFAAPVSPARKEQRAFIHAARRSKRRLKKQLSAKQQMKKNKKAIRKSYPSHLTVIEGKKGKKKNRALH</sequence>
<dbReference type="AlphaFoldDB" id="A0AAE3ITF0"/>
<dbReference type="InterPro" id="IPR048110">
    <property type="entry name" value="SA1362/YqhP-like"/>
</dbReference>
<evidence type="ECO:0000313" key="3">
    <source>
        <dbReference type="Proteomes" id="UP001209318"/>
    </source>
</evidence>
<keyword evidence="1" id="KW-1133">Transmembrane helix</keyword>
<protein>
    <submittedName>
        <fullName evidence="2">Uncharacterized protein</fullName>
    </submittedName>
</protein>
<feature type="transmembrane region" description="Helical" evidence="1">
    <location>
        <begin position="5"/>
        <end position="26"/>
    </location>
</feature>
<keyword evidence="1" id="KW-0472">Membrane</keyword>
<proteinExistence type="predicted"/>
<organism evidence="2 3">
    <name type="scientific">Perspicuibacillus lycopersici</name>
    <dbReference type="NCBI Taxonomy" id="1325689"/>
    <lineage>
        <taxon>Bacteria</taxon>
        <taxon>Bacillati</taxon>
        <taxon>Bacillota</taxon>
        <taxon>Bacilli</taxon>
        <taxon>Bacillales</taxon>
        <taxon>Bacillaceae</taxon>
        <taxon>Perspicuibacillus</taxon>
    </lineage>
</organism>
<keyword evidence="3" id="KW-1185">Reference proteome</keyword>
<dbReference type="NCBIfam" id="NF041554">
    <property type="entry name" value="SA1362_fam"/>
    <property type="match status" value="1"/>
</dbReference>
<name>A0AAE3ITF0_9BACI</name>
<gene>
    <name evidence="2" type="ORF">OEV98_09760</name>
</gene>
<evidence type="ECO:0000256" key="1">
    <source>
        <dbReference type="SAM" id="Phobius"/>
    </source>
</evidence>
<reference evidence="2" key="1">
    <citation type="submission" date="2022-10" db="EMBL/GenBank/DDBJ databases">
        <title>Description of Fervidibacillus gen. nov. in the family Fervidibacillaceae fam. nov. with two species, Fervidibacillus albus sp. nov., and Fervidibacillus halotolerans sp. nov., isolated from tidal flat sediments.</title>
        <authorList>
            <person name="Kwon K.K."/>
            <person name="Yang S.-H."/>
        </authorList>
    </citation>
    <scope>NUCLEOTIDE SEQUENCE</scope>
    <source>
        <strain evidence="2">JCM 19140</strain>
    </source>
</reference>